<organism evidence="2 3">
    <name type="scientific">Dimargaris cristalligena</name>
    <dbReference type="NCBI Taxonomy" id="215637"/>
    <lineage>
        <taxon>Eukaryota</taxon>
        <taxon>Fungi</taxon>
        <taxon>Fungi incertae sedis</taxon>
        <taxon>Zoopagomycota</taxon>
        <taxon>Kickxellomycotina</taxon>
        <taxon>Dimargaritomycetes</taxon>
        <taxon>Dimargaritales</taxon>
        <taxon>Dimargaritaceae</taxon>
        <taxon>Dimargaris</taxon>
    </lineage>
</organism>
<evidence type="ECO:0000256" key="1">
    <source>
        <dbReference type="SAM" id="MobiDB-lite"/>
    </source>
</evidence>
<gene>
    <name evidence="2" type="ORF">BJ085DRAFT_38180</name>
</gene>
<feature type="region of interest" description="Disordered" evidence="1">
    <location>
        <begin position="339"/>
        <end position="427"/>
    </location>
</feature>
<reference evidence="3" key="1">
    <citation type="journal article" date="2018" name="Nat. Microbiol.">
        <title>Leveraging single-cell genomics to expand the fungal tree of life.</title>
        <authorList>
            <person name="Ahrendt S.R."/>
            <person name="Quandt C.A."/>
            <person name="Ciobanu D."/>
            <person name="Clum A."/>
            <person name="Salamov A."/>
            <person name="Andreopoulos B."/>
            <person name="Cheng J.F."/>
            <person name="Woyke T."/>
            <person name="Pelin A."/>
            <person name="Henrissat B."/>
            <person name="Reynolds N.K."/>
            <person name="Benny G.L."/>
            <person name="Smith M.E."/>
            <person name="James T.Y."/>
            <person name="Grigoriev I.V."/>
        </authorList>
    </citation>
    <scope>NUCLEOTIDE SEQUENCE [LARGE SCALE GENOMIC DNA]</scope>
    <source>
        <strain evidence="3">RSA 468</strain>
    </source>
</reference>
<dbReference type="EMBL" id="ML002573">
    <property type="protein sequence ID" value="RKP36920.1"/>
    <property type="molecule type" value="Genomic_DNA"/>
</dbReference>
<evidence type="ECO:0000313" key="3">
    <source>
        <dbReference type="Proteomes" id="UP000268162"/>
    </source>
</evidence>
<evidence type="ECO:0000313" key="2">
    <source>
        <dbReference type="EMBL" id="RKP36920.1"/>
    </source>
</evidence>
<dbReference type="PANTHER" id="PTHR22761:SF96">
    <property type="entry name" value="BCDNA.GH08385"/>
    <property type="match status" value="1"/>
</dbReference>
<dbReference type="Proteomes" id="UP000268162">
    <property type="component" value="Unassembled WGS sequence"/>
</dbReference>
<feature type="compositionally biased region" description="Basic and acidic residues" evidence="1">
    <location>
        <begin position="407"/>
        <end position="421"/>
    </location>
</feature>
<dbReference type="GO" id="GO:0032511">
    <property type="term" value="P:late endosome to vacuole transport via multivesicular body sorting pathway"/>
    <property type="evidence" value="ECO:0007669"/>
    <property type="project" value="TreeGrafter"/>
</dbReference>
<dbReference type="STRING" id="215637.A0A4P9ZW74"/>
<dbReference type="InterPro" id="IPR005024">
    <property type="entry name" value="Snf7_fam"/>
</dbReference>
<dbReference type="Pfam" id="PF03357">
    <property type="entry name" value="Snf7"/>
    <property type="match status" value="1"/>
</dbReference>
<dbReference type="GO" id="GO:0000815">
    <property type="term" value="C:ESCRT III complex"/>
    <property type="evidence" value="ECO:0007669"/>
    <property type="project" value="TreeGrafter"/>
</dbReference>
<feature type="compositionally biased region" description="Basic and acidic residues" evidence="1">
    <location>
        <begin position="373"/>
        <end position="384"/>
    </location>
</feature>
<accession>A0A4P9ZW74</accession>
<dbReference type="AlphaFoldDB" id="A0A4P9ZW74"/>
<dbReference type="PANTHER" id="PTHR22761">
    <property type="entry name" value="CHARGED MULTIVESICULAR BODY PROTEIN"/>
    <property type="match status" value="1"/>
</dbReference>
<dbReference type="Gene3D" id="6.10.140.1230">
    <property type="match status" value="1"/>
</dbReference>
<name>A0A4P9ZW74_9FUNG</name>
<dbReference type="GO" id="GO:0009898">
    <property type="term" value="C:cytoplasmic side of plasma membrane"/>
    <property type="evidence" value="ECO:0007669"/>
    <property type="project" value="TreeGrafter"/>
</dbReference>
<sequence>MEQGGELMTLTDFHATPAERWSSWLFDKLVTGPLMWGLQQLNIVEEADPLSGSSEAFSSGGQVWNQAYISLLLLKRTCQKIITKQKELCHYPVTDGLMSVRAFRSRFADLLVDAPSNRTDLYERLMAEVDAAAILKYLERDLKVIVTQPGADFDSKLIKFVNRTTNPQIAITDIDGGIVRLLDFQASLDKQIQALENRIADTGRLAKAALGRQNKGQALIYLRIKKDITENHLPNRMQAYENICQIISKIQEADSDADILAAYKTGATTLQQVLSHHGLTPDAVEEALDEVQATFQDYQEVQDSLQAGIQGMTTTDGMGRLADLDGTIDQQLEEELAALISPSETESLVKTPPPIEQPEKAQPSPDAAVPHKAPGEEARTESAELARVTSLPPAPQHLASSPEEKEEPERNSPAESPKKIQPELQAA</sequence>
<protein>
    <submittedName>
        <fullName evidence="2">Snf7-domain-containing protein</fullName>
    </submittedName>
</protein>
<proteinExistence type="predicted"/>
<dbReference type="GO" id="GO:0005771">
    <property type="term" value="C:multivesicular body"/>
    <property type="evidence" value="ECO:0007669"/>
    <property type="project" value="TreeGrafter"/>
</dbReference>
<dbReference type="GO" id="GO:0006900">
    <property type="term" value="P:vesicle budding from membrane"/>
    <property type="evidence" value="ECO:0007669"/>
    <property type="project" value="TreeGrafter"/>
</dbReference>
<keyword evidence="3" id="KW-1185">Reference proteome</keyword>